<keyword evidence="3" id="KW-1185">Reference proteome</keyword>
<name>A0A4C1ULK9_EUMVA</name>
<protein>
    <submittedName>
        <fullName evidence="2">Uncharacterized protein</fullName>
    </submittedName>
</protein>
<comment type="caution">
    <text evidence="2">The sequence shown here is derived from an EMBL/GenBank/DDBJ whole genome shotgun (WGS) entry which is preliminary data.</text>
</comment>
<sequence>MSFPRYILDAHFGFESLIDSMRKARRLLGILVYYYKPRPRLEKNLPGATRVAHLSEQSGVANDSRYRHGDNRRPQKYVNIVKSNDPTTQNLREHISGLRRAVAARFDTAASTARRAGGRTAARAALTRDAQERSTDIKIEFEIK</sequence>
<organism evidence="2 3">
    <name type="scientific">Eumeta variegata</name>
    <name type="common">Bagworm moth</name>
    <name type="synonym">Eumeta japonica</name>
    <dbReference type="NCBI Taxonomy" id="151549"/>
    <lineage>
        <taxon>Eukaryota</taxon>
        <taxon>Metazoa</taxon>
        <taxon>Ecdysozoa</taxon>
        <taxon>Arthropoda</taxon>
        <taxon>Hexapoda</taxon>
        <taxon>Insecta</taxon>
        <taxon>Pterygota</taxon>
        <taxon>Neoptera</taxon>
        <taxon>Endopterygota</taxon>
        <taxon>Lepidoptera</taxon>
        <taxon>Glossata</taxon>
        <taxon>Ditrysia</taxon>
        <taxon>Tineoidea</taxon>
        <taxon>Psychidae</taxon>
        <taxon>Oiketicinae</taxon>
        <taxon>Eumeta</taxon>
    </lineage>
</organism>
<evidence type="ECO:0000313" key="3">
    <source>
        <dbReference type="Proteomes" id="UP000299102"/>
    </source>
</evidence>
<evidence type="ECO:0000313" key="2">
    <source>
        <dbReference type="EMBL" id="GBP27353.1"/>
    </source>
</evidence>
<proteinExistence type="predicted"/>
<dbReference type="AlphaFoldDB" id="A0A4C1ULK9"/>
<evidence type="ECO:0000256" key="1">
    <source>
        <dbReference type="SAM" id="MobiDB-lite"/>
    </source>
</evidence>
<reference evidence="2 3" key="1">
    <citation type="journal article" date="2019" name="Commun. Biol.">
        <title>The bagworm genome reveals a unique fibroin gene that provides high tensile strength.</title>
        <authorList>
            <person name="Kono N."/>
            <person name="Nakamura H."/>
            <person name="Ohtoshi R."/>
            <person name="Tomita M."/>
            <person name="Numata K."/>
            <person name="Arakawa K."/>
        </authorList>
    </citation>
    <scope>NUCLEOTIDE SEQUENCE [LARGE SCALE GENOMIC DNA]</scope>
</reference>
<dbReference type="Proteomes" id="UP000299102">
    <property type="component" value="Unassembled WGS sequence"/>
</dbReference>
<gene>
    <name evidence="2" type="ORF">EVAR_18827_1</name>
</gene>
<feature type="region of interest" description="Disordered" evidence="1">
    <location>
        <begin position="56"/>
        <end position="75"/>
    </location>
</feature>
<dbReference type="EMBL" id="BGZK01000192">
    <property type="protein sequence ID" value="GBP27353.1"/>
    <property type="molecule type" value="Genomic_DNA"/>
</dbReference>
<accession>A0A4C1ULK9</accession>
<feature type="compositionally biased region" description="Basic and acidic residues" evidence="1">
    <location>
        <begin position="64"/>
        <end position="73"/>
    </location>
</feature>